<feature type="transmembrane region" description="Helical" evidence="7">
    <location>
        <begin position="170"/>
        <end position="190"/>
    </location>
</feature>
<dbReference type="GO" id="GO:0022857">
    <property type="term" value="F:transmembrane transporter activity"/>
    <property type="evidence" value="ECO:0007669"/>
    <property type="project" value="TreeGrafter"/>
</dbReference>
<feature type="transmembrane region" description="Helical" evidence="7">
    <location>
        <begin position="137"/>
        <end position="158"/>
    </location>
</feature>
<dbReference type="PIRSF" id="PIRSF006066">
    <property type="entry name" value="HI0050"/>
    <property type="match status" value="1"/>
</dbReference>
<protein>
    <submittedName>
        <fullName evidence="9">TRAP transporter large permease</fullName>
    </submittedName>
</protein>
<feature type="transmembrane region" description="Helical" evidence="7">
    <location>
        <begin position="354"/>
        <end position="379"/>
    </location>
</feature>
<comment type="caution">
    <text evidence="9">The sequence shown here is derived from an EMBL/GenBank/DDBJ whole genome shotgun (WGS) entry which is preliminary data.</text>
</comment>
<dbReference type="PANTHER" id="PTHR33362">
    <property type="entry name" value="SIALIC ACID TRAP TRANSPORTER PERMEASE PROTEIN SIAT-RELATED"/>
    <property type="match status" value="1"/>
</dbReference>
<evidence type="ECO:0000259" key="8">
    <source>
        <dbReference type="Pfam" id="PF06808"/>
    </source>
</evidence>
<proteinExistence type="predicted"/>
<evidence type="ECO:0000256" key="2">
    <source>
        <dbReference type="ARBA" id="ARBA00022475"/>
    </source>
</evidence>
<keyword evidence="4 7" id="KW-0812">Transmembrane</keyword>
<accession>A0A9D1DK89</accession>
<dbReference type="Proteomes" id="UP000824238">
    <property type="component" value="Unassembled WGS sequence"/>
</dbReference>
<feature type="transmembrane region" description="Helical" evidence="7">
    <location>
        <begin position="313"/>
        <end position="342"/>
    </location>
</feature>
<keyword evidence="6 7" id="KW-0472">Membrane</keyword>
<dbReference type="AlphaFoldDB" id="A0A9D1DK89"/>
<evidence type="ECO:0000256" key="6">
    <source>
        <dbReference type="ARBA" id="ARBA00023136"/>
    </source>
</evidence>
<sequence>MAALILFGIFFLLLFMNMPIAFALGISSLAVIMYEGLPLAPIASNLYAATSKFVLLAIPFFILGGNVMDKSGISSQLIDFARTLVGHRRSGMALVTVIVACFFAAISGSGPATVAALGMILIPAMTNVGYQKNDSAALVSTAGAIGIIIPPSITFVIYGSVTGESVGELFASGIVPGILMGCFLIFAMMFTYRGRELKLLPKASGRERWRAFVKAIPGLLMPVIILGGIYGGFFTPTEAAAVASIYGIVIGFCTRKLKVKDLWPLLVDSVSQTAVVMLIVGTASLFSYALTLTGIAADASAALISFVGDSKFLFLLIVNIILLIAGCFIDANSAMYIIVPILLPVANALGIDLVHLGCVMVFNLAVGLVTPPVGVNLYVGCGIAGIKLKEICKGVMPLIVASILALLLVTYIEPISMILPNLLGGGAAG</sequence>
<reference evidence="9" key="1">
    <citation type="submission" date="2020-10" db="EMBL/GenBank/DDBJ databases">
        <authorList>
            <person name="Gilroy R."/>
        </authorList>
    </citation>
    <scope>NUCLEOTIDE SEQUENCE</scope>
    <source>
        <strain evidence="9">ChiGjej3B3-7149</strain>
    </source>
</reference>
<feature type="transmembrane region" description="Helical" evidence="7">
    <location>
        <begin position="211"/>
        <end position="233"/>
    </location>
</feature>
<feature type="transmembrane region" description="Helical" evidence="7">
    <location>
        <begin position="47"/>
        <end position="68"/>
    </location>
</feature>
<evidence type="ECO:0000256" key="4">
    <source>
        <dbReference type="ARBA" id="ARBA00022692"/>
    </source>
</evidence>
<evidence type="ECO:0000256" key="1">
    <source>
        <dbReference type="ARBA" id="ARBA00004429"/>
    </source>
</evidence>
<name>A0A9D1DK89_9FIRM</name>
<keyword evidence="3" id="KW-0997">Cell inner membrane</keyword>
<dbReference type="InterPro" id="IPR004681">
    <property type="entry name" value="TRAP_DctM"/>
</dbReference>
<dbReference type="InterPro" id="IPR010656">
    <property type="entry name" value="DctM"/>
</dbReference>
<gene>
    <name evidence="9" type="ORF">IAD36_01775</name>
</gene>
<dbReference type="Pfam" id="PF06808">
    <property type="entry name" value="DctM"/>
    <property type="match status" value="1"/>
</dbReference>
<evidence type="ECO:0000313" key="9">
    <source>
        <dbReference type="EMBL" id="HIR54317.1"/>
    </source>
</evidence>
<evidence type="ECO:0000256" key="5">
    <source>
        <dbReference type="ARBA" id="ARBA00022989"/>
    </source>
</evidence>
<evidence type="ECO:0000313" key="10">
    <source>
        <dbReference type="Proteomes" id="UP000824238"/>
    </source>
</evidence>
<feature type="domain" description="TRAP C4-dicarboxylate transport system permease DctM subunit" evidence="8">
    <location>
        <begin position="7"/>
        <end position="413"/>
    </location>
</feature>
<reference evidence="9" key="2">
    <citation type="journal article" date="2021" name="PeerJ">
        <title>Extensive microbial diversity within the chicken gut microbiome revealed by metagenomics and culture.</title>
        <authorList>
            <person name="Gilroy R."/>
            <person name="Ravi A."/>
            <person name="Getino M."/>
            <person name="Pursley I."/>
            <person name="Horton D.L."/>
            <person name="Alikhan N.F."/>
            <person name="Baker D."/>
            <person name="Gharbi K."/>
            <person name="Hall N."/>
            <person name="Watson M."/>
            <person name="Adriaenssens E.M."/>
            <person name="Foster-Nyarko E."/>
            <person name="Jarju S."/>
            <person name="Secka A."/>
            <person name="Antonio M."/>
            <person name="Oren A."/>
            <person name="Chaudhuri R.R."/>
            <person name="La Ragione R."/>
            <person name="Hildebrand F."/>
            <person name="Pallen M.J."/>
        </authorList>
    </citation>
    <scope>NUCLEOTIDE SEQUENCE</scope>
    <source>
        <strain evidence="9">ChiGjej3B3-7149</strain>
    </source>
</reference>
<feature type="transmembrane region" description="Helical" evidence="7">
    <location>
        <begin position="286"/>
        <end position="306"/>
    </location>
</feature>
<feature type="transmembrane region" description="Helical" evidence="7">
    <location>
        <begin position="239"/>
        <end position="255"/>
    </location>
</feature>
<keyword evidence="2" id="KW-1003">Cell membrane</keyword>
<comment type="subcellular location">
    <subcellularLocation>
        <location evidence="1">Cell inner membrane</location>
        <topology evidence="1">Multi-pass membrane protein</topology>
    </subcellularLocation>
</comment>
<evidence type="ECO:0000256" key="3">
    <source>
        <dbReference type="ARBA" id="ARBA00022519"/>
    </source>
</evidence>
<dbReference type="PANTHER" id="PTHR33362:SF5">
    <property type="entry name" value="C4-DICARBOXYLATE TRAP TRANSPORTER LARGE PERMEASE PROTEIN DCTM"/>
    <property type="match status" value="1"/>
</dbReference>
<feature type="transmembrane region" description="Helical" evidence="7">
    <location>
        <begin position="391"/>
        <end position="412"/>
    </location>
</feature>
<organism evidence="9 10">
    <name type="scientific">Candidatus Scatomorpha intestinigallinarum</name>
    <dbReference type="NCBI Taxonomy" id="2840923"/>
    <lineage>
        <taxon>Bacteria</taxon>
        <taxon>Bacillati</taxon>
        <taxon>Bacillota</taxon>
        <taxon>Clostridia</taxon>
        <taxon>Eubacteriales</taxon>
        <taxon>Candidatus Scatomorpha</taxon>
    </lineage>
</organism>
<feature type="transmembrane region" description="Helical" evidence="7">
    <location>
        <begin position="112"/>
        <end position="130"/>
    </location>
</feature>
<dbReference type="EMBL" id="DVHH01000048">
    <property type="protein sequence ID" value="HIR54317.1"/>
    <property type="molecule type" value="Genomic_DNA"/>
</dbReference>
<dbReference type="GO" id="GO:0005886">
    <property type="term" value="C:plasma membrane"/>
    <property type="evidence" value="ECO:0007669"/>
    <property type="project" value="UniProtKB-SubCell"/>
</dbReference>
<dbReference type="NCBIfam" id="TIGR00786">
    <property type="entry name" value="dctM"/>
    <property type="match status" value="1"/>
</dbReference>
<feature type="transmembrane region" description="Helical" evidence="7">
    <location>
        <begin position="89"/>
        <end position="106"/>
    </location>
</feature>
<evidence type="ECO:0000256" key="7">
    <source>
        <dbReference type="SAM" id="Phobius"/>
    </source>
</evidence>
<keyword evidence="5 7" id="KW-1133">Transmembrane helix</keyword>